<sequence length="110" mass="12423">MADTNPSYNVDAQYTAPVVLLAFLISLTWWSAIEAGVSTVLVTALASRALMYSFCKFCFVGFGREPRCSGNSRSRFFHGEIPFIAYFILDTEVARYKSYRQNYPRVVQGV</sequence>
<evidence type="ECO:0000313" key="2">
    <source>
        <dbReference type="EMBL" id="TDL21375.1"/>
    </source>
</evidence>
<feature type="transmembrane region" description="Helical" evidence="1">
    <location>
        <begin position="20"/>
        <end position="46"/>
    </location>
</feature>
<proteinExistence type="predicted"/>
<name>A0A4Y7Q1T8_9AGAM</name>
<keyword evidence="3" id="KW-1185">Reference proteome</keyword>
<evidence type="ECO:0000256" key="1">
    <source>
        <dbReference type="SAM" id="Phobius"/>
    </source>
</evidence>
<dbReference type="EMBL" id="ML170181">
    <property type="protein sequence ID" value="TDL21375.1"/>
    <property type="molecule type" value="Genomic_DNA"/>
</dbReference>
<keyword evidence="1" id="KW-1133">Transmembrane helix</keyword>
<evidence type="ECO:0000313" key="3">
    <source>
        <dbReference type="Proteomes" id="UP000294933"/>
    </source>
</evidence>
<dbReference type="Proteomes" id="UP000294933">
    <property type="component" value="Unassembled WGS sequence"/>
</dbReference>
<keyword evidence="1" id="KW-0812">Transmembrane</keyword>
<dbReference type="VEuPathDB" id="FungiDB:BD410DRAFT_302868"/>
<keyword evidence="1" id="KW-0472">Membrane</keyword>
<protein>
    <submittedName>
        <fullName evidence="2">Uncharacterized protein</fullName>
    </submittedName>
</protein>
<dbReference type="AlphaFoldDB" id="A0A4Y7Q1T8"/>
<reference evidence="2 3" key="1">
    <citation type="submission" date="2018-06" db="EMBL/GenBank/DDBJ databases">
        <title>A transcriptomic atlas of mushroom development highlights an independent origin of complex multicellularity.</title>
        <authorList>
            <consortium name="DOE Joint Genome Institute"/>
            <person name="Krizsan K."/>
            <person name="Almasi E."/>
            <person name="Merenyi Z."/>
            <person name="Sahu N."/>
            <person name="Viragh M."/>
            <person name="Koszo T."/>
            <person name="Mondo S."/>
            <person name="Kiss B."/>
            <person name="Balint B."/>
            <person name="Kues U."/>
            <person name="Barry K."/>
            <person name="Hegedus J.C."/>
            <person name="Henrissat B."/>
            <person name="Johnson J."/>
            <person name="Lipzen A."/>
            <person name="Ohm R."/>
            <person name="Nagy I."/>
            <person name="Pangilinan J."/>
            <person name="Yan J."/>
            <person name="Xiong Y."/>
            <person name="Grigoriev I.V."/>
            <person name="Hibbett D.S."/>
            <person name="Nagy L.G."/>
        </authorList>
    </citation>
    <scope>NUCLEOTIDE SEQUENCE [LARGE SCALE GENOMIC DNA]</scope>
    <source>
        <strain evidence="2 3">SZMC22713</strain>
    </source>
</reference>
<gene>
    <name evidence="2" type="ORF">BD410DRAFT_302868</name>
</gene>
<dbReference type="OrthoDB" id="44736at2759"/>
<accession>A0A4Y7Q1T8</accession>
<organism evidence="2 3">
    <name type="scientific">Rickenella mellea</name>
    <dbReference type="NCBI Taxonomy" id="50990"/>
    <lineage>
        <taxon>Eukaryota</taxon>
        <taxon>Fungi</taxon>
        <taxon>Dikarya</taxon>
        <taxon>Basidiomycota</taxon>
        <taxon>Agaricomycotina</taxon>
        <taxon>Agaricomycetes</taxon>
        <taxon>Hymenochaetales</taxon>
        <taxon>Rickenellaceae</taxon>
        <taxon>Rickenella</taxon>
    </lineage>
</organism>